<organism evidence="2">
    <name type="scientific">Naegleria gruberi</name>
    <name type="common">Amoeba</name>
    <dbReference type="NCBI Taxonomy" id="5762"/>
    <lineage>
        <taxon>Eukaryota</taxon>
        <taxon>Discoba</taxon>
        <taxon>Heterolobosea</taxon>
        <taxon>Tetramitia</taxon>
        <taxon>Eutetramitia</taxon>
        <taxon>Vahlkampfiidae</taxon>
        <taxon>Naegleria</taxon>
    </lineage>
</organism>
<gene>
    <name evidence="1" type="ORF">NAEGRDRAFT_78169</name>
</gene>
<dbReference type="AlphaFoldDB" id="D2V1R4"/>
<protein>
    <submittedName>
        <fullName evidence="1">Uncharacterized protein</fullName>
    </submittedName>
</protein>
<evidence type="ECO:0000313" key="1">
    <source>
        <dbReference type="EMBL" id="EFC49207.1"/>
    </source>
</evidence>
<dbReference type="VEuPathDB" id="AmoebaDB:NAEGRDRAFT_78169"/>
<dbReference type="InParanoid" id="D2V1R4"/>
<name>D2V1R4_NAEGR</name>
<dbReference type="OrthoDB" id="10286306at2759"/>
<dbReference type="Proteomes" id="UP000006671">
    <property type="component" value="Unassembled WGS sequence"/>
</dbReference>
<dbReference type="KEGG" id="ngr:NAEGRDRAFT_78169"/>
<dbReference type="OMA" id="NDLKQCM"/>
<keyword evidence="2" id="KW-1185">Reference proteome</keyword>
<accession>D2V1R4</accession>
<dbReference type="RefSeq" id="XP_002681951.1">
    <property type="nucleotide sequence ID" value="XM_002681905.1"/>
</dbReference>
<sequence length="174" mass="20604">MDEAFNHEFLPLGELKTLLFQVERIRENLLTYNDDFVKYEKLRQEKKKKTKKKSALSMNSTASFASSNFIDDPFMFSRENILMRTPEEVGDLIVLLWKYALRKYRTPISAQQIDSVTNDLKQCMVKMGINGEVFLEMKEVSDWNFFFAKELVKYLDMTELFSVIVYDFMPTKKE</sequence>
<reference evidence="1 2" key="1">
    <citation type="journal article" date="2010" name="Cell">
        <title>The genome of Naegleria gruberi illuminates early eukaryotic versatility.</title>
        <authorList>
            <person name="Fritz-Laylin L.K."/>
            <person name="Prochnik S.E."/>
            <person name="Ginger M.L."/>
            <person name="Dacks J.B."/>
            <person name="Carpenter M.L."/>
            <person name="Field M.C."/>
            <person name="Kuo A."/>
            <person name="Paredez A."/>
            <person name="Chapman J."/>
            <person name="Pham J."/>
            <person name="Shu S."/>
            <person name="Neupane R."/>
            <person name="Cipriano M."/>
            <person name="Mancuso J."/>
            <person name="Tu H."/>
            <person name="Salamov A."/>
            <person name="Lindquist E."/>
            <person name="Shapiro H."/>
            <person name="Lucas S."/>
            <person name="Grigoriev I.V."/>
            <person name="Cande W.Z."/>
            <person name="Fulton C."/>
            <person name="Rokhsar D.S."/>
            <person name="Dawson S.C."/>
        </authorList>
    </citation>
    <scope>NUCLEOTIDE SEQUENCE [LARGE SCALE GENOMIC DNA]</scope>
    <source>
        <strain evidence="1 2">NEG-M</strain>
    </source>
</reference>
<proteinExistence type="predicted"/>
<dbReference type="GeneID" id="8855249"/>
<dbReference type="EMBL" id="GG738848">
    <property type="protein sequence ID" value="EFC49207.1"/>
    <property type="molecule type" value="Genomic_DNA"/>
</dbReference>
<evidence type="ECO:0000313" key="2">
    <source>
        <dbReference type="Proteomes" id="UP000006671"/>
    </source>
</evidence>